<organism evidence="1 2">
    <name type="scientific">Zopfia rhizophila CBS 207.26</name>
    <dbReference type="NCBI Taxonomy" id="1314779"/>
    <lineage>
        <taxon>Eukaryota</taxon>
        <taxon>Fungi</taxon>
        <taxon>Dikarya</taxon>
        <taxon>Ascomycota</taxon>
        <taxon>Pezizomycotina</taxon>
        <taxon>Dothideomycetes</taxon>
        <taxon>Dothideomycetes incertae sedis</taxon>
        <taxon>Zopfiaceae</taxon>
        <taxon>Zopfia</taxon>
    </lineage>
</organism>
<evidence type="ECO:0000313" key="1">
    <source>
        <dbReference type="EMBL" id="KAF2180082.1"/>
    </source>
</evidence>
<accession>A0A6A6DNU7</accession>
<dbReference type="OrthoDB" id="341259at2759"/>
<dbReference type="InterPro" id="IPR002110">
    <property type="entry name" value="Ankyrin_rpt"/>
</dbReference>
<dbReference type="EMBL" id="ML994660">
    <property type="protein sequence ID" value="KAF2180082.1"/>
    <property type="molecule type" value="Genomic_DNA"/>
</dbReference>
<gene>
    <name evidence="1" type="ORF">K469DRAFT_796975</name>
</gene>
<dbReference type="InterPro" id="IPR036770">
    <property type="entry name" value="Ankyrin_rpt-contain_sf"/>
</dbReference>
<proteinExistence type="predicted"/>
<dbReference type="SUPFAM" id="SSF48403">
    <property type="entry name" value="Ankyrin repeat"/>
    <property type="match status" value="1"/>
</dbReference>
<protein>
    <submittedName>
        <fullName evidence="1">Uncharacterized protein</fullName>
    </submittedName>
</protein>
<name>A0A6A6DNU7_9PEZI</name>
<dbReference type="AlphaFoldDB" id="A0A6A6DNU7"/>
<dbReference type="Pfam" id="PF12796">
    <property type="entry name" value="Ank_2"/>
    <property type="match status" value="1"/>
</dbReference>
<reference evidence="1" key="1">
    <citation type="journal article" date="2020" name="Stud. Mycol.">
        <title>101 Dothideomycetes genomes: a test case for predicting lifestyles and emergence of pathogens.</title>
        <authorList>
            <person name="Haridas S."/>
            <person name="Albert R."/>
            <person name="Binder M."/>
            <person name="Bloem J."/>
            <person name="Labutti K."/>
            <person name="Salamov A."/>
            <person name="Andreopoulos B."/>
            <person name="Baker S."/>
            <person name="Barry K."/>
            <person name="Bills G."/>
            <person name="Bluhm B."/>
            <person name="Cannon C."/>
            <person name="Castanera R."/>
            <person name="Culley D."/>
            <person name="Daum C."/>
            <person name="Ezra D."/>
            <person name="Gonzalez J."/>
            <person name="Henrissat B."/>
            <person name="Kuo A."/>
            <person name="Liang C."/>
            <person name="Lipzen A."/>
            <person name="Lutzoni F."/>
            <person name="Magnuson J."/>
            <person name="Mondo S."/>
            <person name="Nolan M."/>
            <person name="Ohm R."/>
            <person name="Pangilinan J."/>
            <person name="Park H.-J."/>
            <person name="Ramirez L."/>
            <person name="Alfaro M."/>
            <person name="Sun H."/>
            <person name="Tritt A."/>
            <person name="Yoshinaga Y."/>
            <person name="Zwiers L.-H."/>
            <person name="Turgeon B."/>
            <person name="Goodwin S."/>
            <person name="Spatafora J."/>
            <person name="Crous P."/>
            <person name="Grigoriev I."/>
        </authorList>
    </citation>
    <scope>NUCLEOTIDE SEQUENCE</scope>
    <source>
        <strain evidence="1">CBS 207.26</strain>
    </source>
</reference>
<sequence length="99" mass="11032">MHARHTSCCYCRNGKVMSKFLNDPQVSRGKKSAISSTPLIDATFGGHEGIVNILLTDFRVNPNAFTDCGRTAIMWAVKCEHEAIVRILLADSRVDRNRP</sequence>
<dbReference type="Proteomes" id="UP000800200">
    <property type="component" value="Unassembled WGS sequence"/>
</dbReference>
<evidence type="ECO:0000313" key="2">
    <source>
        <dbReference type="Proteomes" id="UP000800200"/>
    </source>
</evidence>
<dbReference type="Gene3D" id="1.25.40.20">
    <property type="entry name" value="Ankyrin repeat-containing domain"/>
    <property type="match status" value="1"/>
</dbReference>
<keyword evidence="2" id="KW-1185">Reference proteome</keyword>
<dbReference type="SMART" id="SM00248">
    <property type="entry name" value="ANK"/>
    <property type="match status" value="2"/>
</dbReference>